<sequence>MHLLQKVNHVIEIEVSSCPTCK</sequence>
<evidence type="ECO:0000313" key="1">
    <source>
        <dbReference type="EMBL" id="MBX58041.1"/>
    </source>
</evidence>
<accession>A0A2P2PTG0</accession>
<dbReference type="AlphaFoldDB" id="A0A2P2PTG0"/>
<protein>
    <submittedName>
        <fullName evidence="1">Uncharacterized protein</fullName>
    </submittedName>
</protein>
<dbReference type="EMBL" id="GGEC01077557">
    <property type="protein sequence ID" value="MBX58041.1"/>
    <property type="molecule type" value="Transcribed_RNA"/>
</dbReference>
<proteinExistence type="predicted"/>
<organism evidence="1">
    <name type="scientific">Rhizophora mucronata</name>
    <name type="common">Asiatic mangrove</name>
    <dbReference type="NCBI Taxonomy" id="61149"/>
    <lineage>
        <taxon>Eukaryota</taxon>
        <taxon>Viridiplantae</taxon>
        <taxon>Streptophyta</taxon>
        <taxon>Embryophyta</taxon>
        <taxon>Tracheophyta</taxon>
        <taxon>Spermatophyta</taxon>
        <taxon>Magnoliopsida</taxon>
        <taxon>eudicotyledons</taxon>
        <taxon>Gunneridae</taxon>
        <taxon>Pentapetalae</taxon>
        <taxon>rosids</taxon>
        <taxon>fabids</taxon>
        <taxon>Malpighiales</taxon>
        <taxon>Rhizophoraceae</taxon>
        <taxon>Rhizophora</taxon>
    </lineage>
</organism>
<reference evidence="1" key="1">
    <citation type="submission" date="2018-02" db="EMBL/GenBank/DDBJ databases">
        <title>Rhizophora mucronata_Transcriptome.</title>
        <authorList>
            <person name="Meera S.P."/>
            <person name="Sreeshan A."/>
            <person name="Augustine A."/>
        </authorList>
    </citation>
    <scope>NUCLEOTIDE SEQUENCE</scope>
    <source>
        <tissue evidence="1">Leaf</tissue>
    </source>
</reference>
<name>A0A2P2PTG0_RHIMU</name>